<dbReference type="AlphaFoldDB" id="A0AAW5MZJ0"/>
<gene>
    <name evidence="2" type="ORF">NW209_06975</name>
</gene>
<dbReference type="GeneID" id="82443286"/>
<proteinExistence type="predicted"/>
<protein>
    <submittedName>
        <fullName evidence="2">DUF4891 domain-containing protein</fullName>
    </submittedName>
</protein>
<name>A0AAW5MZJ0_9BACT</name>
<sequence>MMKKCFFLLISALFILGACTSKSAKESEVITEERMTEVESDTVPKATAILWIDFDLRGNSALGKIVLNVKTKVDILPDGTVNVLEYAQQPSVVVESYIRKTLKRYRVKQRFFEEGSIKPGVQYVYLRMLKEQI</sequence>
<reference evidence="2 3" key="1">
    <citation type="submission" date="2022-08" db="EMBL/GenBank/DDBJ databases">
        <authorList>
            <person name="Zeman M."/>
            <person name="Kubasova T."/>
        </authorList>
    </citation>
    <scope>NUCLEOTIDE SEQUENCE [LARGE SCALE GENOMIC DNA]</scope>
    <source>
        <strain evidence="2 3">ET62</strain>
    </source>
</reference>
<evidence type="ECO:0000313" key="2">
    <source>
        <dbReference type="EMBL" id="MCR8873753.1"/>
    </source>
</evidence>
<dbReference type="InterPro" id="IPR032611">
    <property type="entry name" value="DUF4891"/>
</dbReference>
<dbReference type="Pfam" id="PF16232">
    <property type="entry name" value="DUF4891"/>
    <property type="match status" value="1"/>
</dbReference>
<accession>A0AAW5MZJ0</accession>
<comment type="caution">
    <text evidence="2">The sequence shown here is derived from an EMBL/GenBank/DDBJ whole genome shotgun (WGS) entry which is preliminary data.</text>
</comment>
<dbReference type="EMBL" id="JANRHJ010000007">
    <property type="protein sequence ID" value="MCR8873753.1"/>
    <property type="molecule type" value="Genomic_DNA"/>
</dbReference>
<dbReference type="PROSITE" id="PS51257">
    <property type="entry name" value="PROKAR_LIPOPROTEIN"/>
    <property type="match status" value="1"/>
</dbReference>
<feature type="signal peptide" evidence="1">
    <location>
        <begin position="1"/>
        <end position="24"/>
    </location>
</feature>
<dbReference type="Proteomes" id="UP001204579">
    <property type="component" value="Unassembled WGS sequence"/>
</dbReference>
<evidence type="ECO:0000313" key="3">
    <source>
        <dbReference type="Proteomes" id="UP001204579"/>
    </source>
</evidence>
<dbReference type="RefSeq" id="WP_018710828.1">
    <property type="nucleotide sequence ID" value="NZ_CALULB010000003.1"/>
</dbReference>
<organism evidence="2 3">
    <name type="scientific">Phocaeicola barnesiae</name>
    <dbReference type="NCBI Taxonomy" id="376804"/>
    <lineage>
        <taxon>Bacteria</taxon>
        <taxon>Pseudomonadati</taxon>
        <taxon>Bacteroidota</taxon>
        <taxon>Bacteroidia</taxon>
        <taxon>Bacteroidales</taxon>
        <taxon>Bacteroidaceae</taxon>
        <taxon>Phocaeicola</taxon>
    </lineage>
</organism>
<keyword evidence="3" id="KW-1185">Reference proteome</keyword>
<keyword evidence="1" id="KW-0732">Signal</keyword>
<feature type="chain" id="PRO_5043431293" evidence="1">
    <location>
        <begin position="25"/>
        <end position="133"/>
    </location>
</feature>
<evidence type="ECO:0000256" key="1">
    <source>
        <dbReference type="SAM" id="SignalP"/>
    </source>
</evidence>